<dbReference type="InParanoid" id="A0A3Q1JC94"/>
<name>A0A3Q1JC94_ANATE</name>
<sequence>MLLVLSETVSLSLCQSERREVETHTGGRVCDCDAILREGLHPQDKSNKRSY</sequence>
<dbReference type="AlphaFoldDB" id="A0A3Q1JC94"/>
<evidence type="ECO:0000313" key="2">
    <source>
        <dbReference type="Proteomes" id="UP000265040"/>
    </source>
</evidence>
<dbReference type="Proteomes" id="UP000265040">
    <property type="component" value="Chromosome 21"/>
</dbReference>
<organism evidence="1 2">
    <name type="scientific">Anabas testudineus</name>
    <name type="common">Climbing perch</name>
    <name type="synonym">Anthias testudineus</name>
    <dbReference type="NCBI Taxonomy" id="64144"/>
    <lineage>
        <taxon>Eukaryota</taxon>
        <taxon>Metazoa</taxon>
        <taxon>Chordata</taxon>
        <taxon>Craniata</taxon>
        <taxon>Vertebrata</taxon>
        <taxon>Euteleostomi</taxon>
        <taxon>Actinopterygii</taxon>
        <taxon>Neopterygii</taxon>
        <taxon>Teleostei</taxon>
        <taxon>Neoteleostei</taxon>
        <taxon>Acanthomorphata</taxon>
        <taxon>Anabantaria</taxon>
        <taxon>Anabantiformes</taxon>
        <taxon>Anabantoidei</taxon>
        <taxon>Anabantidae</taxon>
        <taxon>Anabas</taxon>
    </lineage>
</organism>
<dbReference type="Ensembl" id="ENSATET00000028467.2">
    <property type="protein sequence ID" value="ENSATEP00000028028.2"/>
    <property type="gene ID" value="ENSATEG00000019366.2"/>
</dbReference>
<proteinExistence type="predicted"/>
<keyword evidence="2" id="KW-1185">Reference proteome</keyword>
<protein>
    <submittedName>
        <fullName evidence="1">Uncharacterized protein</fullName>
    </submittedName>
</protein>
<reference evidence="1" key="2">
    <citation type="submission" date="2025-08" db="UniProtKB">
        <authorList>
            <consortium name="Ensembl"/>
        </authorList>
    </citation>
    <scope>IDENTIFICATION</scope>
</reference>
<evidence type="ECO:0000313" key="1">
    <source>
        <dbReference type="Ensembl" id="ENSATEP00000028028.2"/>
    </source>
</evidence>
<reference evidence="1" key="3">
    <citation type="submission" date="2025-09" db="UniProtKB">
        <authorList>
            <consortium name="Ensembl"/>
        </authorList>
    </citation>
    <scope>IDENTIFICATION</scope>
</reference>
<reference evidence="1" key="1">
    <citation type="submission" date="2021-04" db="EMBL/GenBank/DDBJ databases">
        <authorList>
            <consortium name="Wellcome Sanger Institute Data Sharing"/>
        </authorList>
    </citation>
    <scope>NUCLEOTIDE SEQUENCE [LARGE SCALE GENOMIC DNA]</scope>
</reference>
<accession>A0A3Q1JC94</accession>